<feature type="transmembrane region" description="Helical" evidence="1">
    <location>
        <begin position="99"/>
        <end position="123"/>
    </location>
</feature>
<dbReference type="InterPro" id="IPR016942">
    <property type="entry name" value="UCP030042"/>
</dbReference>
<dbReference type="OrthoDB" id="2376580at2"/>
<keyword evidence="1" id="KW-0472">Membrane</keyword>
<evidence type="ECO:0000313" key="4">
    <source>
        <dbReference type="Proteomes" id="UP000095658"/>
    </source>
</evidence>
<dbReference type="Proteomes" id="UP000095658">
    <property type="component" value="Unassembled WGS sequence"/>
</dbReference>
<proteinExistence type="predicted"/>
<sequence length="136" mass="15479">MGIPKPLVQTNQMFMVLSVLAGLIIHPAILFLPFLIGVYTLVTKKNPIILFSRPFLKKPANQYIQEDKDQQIFNQWIATICLALSLLSFYAGWTAAGYAFGIMVIAAAAVALMGFCIGCFIRYQYMMWRHRRRTRA</sequence>
<gene>
    <name evidence="3" type="ORF">BA724_15070</name>
</gene>
<organism evidence="3 4">
    <name type="scientific">Domibacillus iocasae</name>
    <dbReference type="NCBI Taxonomy" id="1714016"/>
    <lineage>
        <taxon>Bacteria</taxon>
        <taxon>Bacillati</taxon>
        <taxon>Bacillota</taxon>
        <taxon>Bacilli</taxon>
        <taxon>Bacillales</taxon>
        <taxon>Bacillaceae</taxon>
        <taxon>Domibacillus</taxon>
    </lineage>
</organism>
<reference evidence="3 4" key="1">
    <citation type="submission" date="2016-06" db="EMBL/GenBank/DDBJ databases">
        <title>Domibacillus iocasae genome sequencing.</title>
        <authorList>
            <person name="Verma A."/>
            <person name="Pal Y."/>
            <person name="Ojha A.K."/>
            <person name="Krishnamurthi S."/>
        </authorList>
    </citation>
    <scope>NUCLEOTIDE SEQUENCE [LARGE SCALE GENOMIC DNA]</scope>
    <source>
        <strain evidence="3 4">DSM 29979</strain>
    </source>
</reference>
<keyword evidence="1" id="KW-1133">Transmembrane helix</keyword>
<dbReference type="EMBL" id="MAMP01000003">
    <property type="protein sequence ID" value="OES46332.1"/>
    <property type="molecule type" value="Genomic_DNA"/>
</dbReference>
<dbReference type="RefSeq" id="WP_069937071.1">
    <property type="nucleotide sequence ID" value="NZ_MAMP01000003.1"/>
</dbReference>
<dbReference type="AlphaFoldDB" id="A0A1E7DTC6"/>
<evidence type="ECO:0000256" key="1">
    <source>
        <dbReference type="SAM" id="Phobius"/>
    </source>
</evidence>
<comment type="caution">
    <text evidence="3">The sequence shown here is derived from an EMBL/GenBank/DDBJ whole genome shotgun (WGS) entry which is preliminary data.</text>
</comment>
<dbReference type="InterPro" id="IPR025508">
    <property type="entry name" value="DUF4395"/>
</dbReference>
<accession>A0A1E7DTC6</accession>
<feature type="domain" description="DUF4395" evidence="2">
    <location>
        <begin position="3"/>
        <end position="126"/>
    </location>
</feature>
<protein>
    <recommendedName>
        <fullName evidence="2">DUF4395 domain-containing protein</fullName>
    </recommendedName>
</protein>
<dbReference type="PIRSF" id="PIRSF030042">
    <property type="entry name" value="UCP030042"/>
    <property type="match status" value="1"/>
</dbReference>
<evidence type="ECO:0000313" key="3">
    <source>
        <dbReference type="EMBL" id="OES46332.1"/>
    </source>
</evidence>
<keyword evidence="4" id="KW-1185">Reference proteome</keyword>
<feature type="transmembrane region" description="Helical" evidence="1">
    <location>
        <begin position="72"/>
        <end position="93"/>
    </location>
</feature>
<keyword evidence="1" id="KW-0812">Transmembrane</keyword>
<dbReference type="Pfam" id="PF14340">
    <property type="entry name" value="DUF4395"/>
    <property type="match status" value="1"/>
</dbReference>
<name>A0A1E7DTC6_9BACI</name>
<feature type="transmembrane region" description="Helical" evidence="1">
    <location>
        <begin position="12"/>
        <end position="42"/>
    </location>
</feature>
<evidence type="ECO:0000259" key="2">
    <source>
        <dbReference type="Pfam" id="PF14340"/>
    </source>
</evidence>